<keyword evidence="2" id="KW-1185">Reference proteome</keyword>
<evidence type="ECO:0000313" key="1">
    <source>
        <dbReference type="EMBL" id="TWT52252.1"/>
    </source>
</evidence>
<protein>
    <submittedName>
        <fullName evidence="1">Uncharacterized protein</fullName>
    </submittedName>
</protein>
<reference evidence="1 2" key="1">
    <citation type="submission" date="2019-02" db="EMBL/GenBank/DDBJ databases">
        <title>Deep-cultivation of Planctomycetes and their phenomic and genomic characterization uncovers novel biology.</title>
        <authorList>
            <person name="Wiegand S."/>
            <person name="Jogler M."/>
            <person name="Boedeker C."/>
            <person name="Pinto D."/>
            <person name="Vollmers J."/>
            <person name="Rivas-Marin E."/>
            <person name="Kohn T."/>
            <person name="Peeters S.H."/>
            <person name="Heuer A."/>
            <person name="Rast P."/>
            <person name="Oberbeckmann S."/>
            <person name="Bunk B."/>
            <person name="Jeske O."/>
            <person name="Meyerdierks A."/>
            <person name="Storesund J.E."/>
            <person name="Kallscheuer N."/>
            <person name="Luecker S."/>
            <person name="Lage O.M."/>
            <person name="Pohl T."/>
            <person name="Merkel B.J."/>
            <person name="Hornburger P."/>
            <person name="Mueller R.-W."/>
            <person name="Bruemmer F."/>
            <person name="Labrenz M."/>
            <person name="Spormann A.M."/>
            <person name="Op Den Camp H."/>
            <person name="Overmann J."/>
            <person name="Amann R."/>
            <person name="Jetten M.S.M."/>
            <person name="Mascher T."/>
            <person name="Medema M.H."/>
            <person name="Devos D.P."/>
            <person name="Kaster A.-K."/>
            <person name="Ovreas L."/>
            <person name="Rohde M."/>
            <person name="Galperin M.Y."/>
            <person name="Jogler C."/>
        </authorList>
    </citation>
    <scope>NUCLEOTIDE SEQUENCE [LARGE SCALE GENOMIC DNA]</scope>
    <source>
        <strain evidence="1 2">CA85</strain>
    </source>
</reference>
<dbReference type="AlphaFoldDB" id="A0A5C5WR13"/>
<dbReference type="Proteomes" id="UP000318053">
    <property type="component" value="Unassembled WGS sequence"/>
</dbReference>
<sequence length="84" mass="9630">MGNRAINAKNRIAKIPILVEYHLKIRWKYNNQQRGEENGPGIHLVALGLISTVAVWVVDPLDRLGRECHSPTYYTLTCRFKQIA</sequence>
<gene>
    <name evidence="1" type="ORF">CA85_50320</name>
</gene>
<comment type="caution">
    <text evidence="1">The sequence shown here is derived from an EMBL/GenBank/DDBJ whole genome shotgun (WGS) entry which is preliminary data.</text>
</comment>
<dbReference type="EMBL" id="SJPK01000030">
    <property type="protein sequence ID" value="TWT52252.1"/>
    <property type="molecule type" value="Genomic_DNA"/>
</dbReference>
<name>A0A5C5WR13_9BACT</name>
<organism evidence="1 2">
    <name type="scientific">Allorhodopirellula solitaria</name>
    <dbReference type="NCBI Taxonomy" id="2527987"/>
    <lineage>
        <taxon>Bacteria</taxon>
        <taxon>Pseudomonadati</taxon>
        <taxon>Planctomycetota</taxon>
        <taxon>Planctomycetia</taxon>
        <taxon>Pirellulales</taxon>
        <taxon>Pirellulaceae</taxon>
        <taxon>Allorhodopirellula</taxon>
    </lineage>
</organism>
<proteinExistence type="predicted"/>
<accession>A0A5C5WR13</accession>
<evidence type="ECO:0000313" key="2">
    <source>
        <dbReference type="Proteomes" id="UP000318053"/>
    </source>
</evidence>